<dbReference type="OrthoDB" id="4550662at2"/>
<dbReference type="AlphaFoldDB" id="A0A3A1Y9K1"/>
<evidence type="ECO:0000313" key="7">
    <source>
        <dbReference type="Proteomes" id="UP000265691"/>
    </source>
</evidence>
<comment type="caution">
    <text evidence="6">The sequence shown here is derived from an EMBL/GenBank/DDBJ whole genome shotgun (WGS) entry which is preliminary data.</text>
</comment>
<organism evidence="6 7">
    <name type="scientific">Psittacicella hinzii</name>
    <dbReference type="NCBI Taxonomy" id="2028575"/>
    <lineage>
        <taxon>Bacteria</taxon>
        <taxon>Pseudomonadati</taxon>
        <taxon>Pseudomonadota</taxon>
        <taxon>Gammaproteobacteria</taxon>
        <taxon>Pasteurellales</taxon>
        <taxon>Psittacicellaceae</taxon>
        <taxon>Psittacicella</taxon>
    </lineage>
</organism>
<dbReference type="PANTHER" id="PTHR37815:SF3">
    <property type="entry name" value="UPF0397 PROTEIN SPR0429"/>
    <property type="match status" value="1"/>
</dbReference>
<feature type="transmembrane region" description="Helical" evidence="5">
    <location>
        <begin position="117"/>
        <end position="139"/>
    </location>
</feature>
<evidence type="ECO:0000313" key="6">
    <source>
        <dbReference type="EMBL" id="RIY33889.1"/>
    </source>
</evidence>
<reference evidence="6 7" key="1">
    <citation type="submission" date="2017-08" db="EMBL/GenBank/DDBJ databases">
        <title>Reclassification of Bisgaard taxon 37 and 44.</title>
        <authorList>
            <person name="Christensen H."/>
        </authorList>
    </citation>
    <scope>NUCLEOTIDE SEQUENCE [LARGE SCALE GENOMIC DNA]</scope>
    <source>
        <strain evidence="6 7">B96_3</strain>
    </source>
</reference>
<dbReference type="PANTHER" id="PTHR37815">
    <property type="entry name" value="UPF0397 PROTEIN BC_2624-RELATED"/>
    <property type="match status" value="1"/>
</dbReference>
<keyword evidence="4 5" id="KW-0472">Membrane</keyword>
<feature type="transmembrane region" description="Helical" evidence="5">
    <location>
        <begin position="151"/>
        <end position="173"/>
    </location>
</feature>
<dbReference type="Proteomes" id="UP000265691">
    <property type="component" value="Unassembled WGS sequence"/>
</dbReference>
<dbReference type="InterPro" id="IPR009825">
    <property type="entry name" value="ECF_substrate-spec-like"/>
</dbReference>
<dbReference type="GO" id="GO:0016020">
    <property type="term" value="C:membrane"/>
    <property type="evidence" value="ECO:0007669"/>
    <property type="project" value="InterPro"/>
</dbReference>
<dbReference type="NCBIfam" id="NF010182">
    <property type="entry name" value="PRK13661.1"/>
    <property type="match status" value="1"/>
</dbReference>
<feature type="transmembrane region" description="Helical" evidence="5">
    <location>
        <begin position="12"/>
        <end position="31"/>
    </location>
</feature>
<evidence type="ECO:0000256" key="2">
    <source>
        <dbReference type="ARBA" id="ARBA00022692"/>
    </source>
</evidence>
<evidence type="ECO:0000256" key="3">
    <source>
        <dbReference type="ARBA" id="ARBA00022989"/>
    </source>
</evidence>
<keyword evidence="7" id="KW-1185">Reference proteome</keyword>
<sequence>MAGTKRNPVRTVVAIGVGAAIILILMRFAMIPTFVPNTTIQSAFGFLALFAGIFGPVAAGIAAFIGHFLNDVTQYGSPWFSWIICSGLLGVALGFAVDGKKLEVGVFGRKEIIRFTIIQVVANVLIWSVVAPTLDIAFYSEPANKVYLQGIVSSISNALSVEIIGLALLLYYARTRTKSSSLSLED</sequence>
<evidence type="ECO:0000256" key="1">
    <source>
        <dbReference type="ARBA" id="ARBA00022475"/>
    </source>
</evidence>
<gene>
    <name evidence="6" type="ORF">CKF54_02040</name>
</gene>
<evidence type="ECO:0000256" key="5">
    <source>
        <dbReference type="SAM" id="Phobius"/>
    </source>
</evidence>
<keyword evidence="1" id="KW-1003">Cell membrane</keyword>
<proteinExistence type="inferred from homology"/>
<dbReference type="HAMAP" id="MF_01572">
    <property type="entry name" value="UPF0397"/>
    <property type="match status" value="1"/>
</dbReference>
<protein>
    <submittedName>
        <fullName evidence="6">ECF transporter S component</fullName>
    </submittedName>
</protein>
<feature type="transmembrane region" description="Helical" evidence="5">
    <location>
        <begin position="43"/>
        <end position="67"/>
    </location>
</feature>
<keyword evidence="2 5" id="KW-0812">Transmembrane</keyword>
<dbReference type="Gene3D" id="1.10.1760.20">
    <property type="match status" value="1"/>
</dbReference>
<dbReference type="RefSeq" id="WP_119524621.1">
    <property type="nucleotide sequence ID" value="NZ_NRHC01000022.1"/>
</dbReference>
<keyword evidence="3 5" id="KW-1133">Transmembrane helix</keyword>
<evidence type="ECO:0000256" key="4">
    <source>
        <dbReference type="ARBA" id="ARBA00023136"/>
    </source>
</evidence>
<accession>A0A3A1Y9K1</accession>
<feature type="transmembrane region" description="Helical" evidence="5">
    <location>
        <begin position="79"/>
        <end position="97"/>
    </location>
</feature>
<dbReference type="InterPro" id="IPR022914">
    <property type="entry name" value="UPF0397"/>
</dbReference>
<name>A0A3A1Y9K1_9GAMM</name>
<dbReference type="EMBL" id="NRHC01000022">
    <property type="protein sequence ID" value="RIY33889.1"/>
    <property type="molecule type" value="Genomic_DNA"/>
</dbReference>
<dbReference type="Pfam" id="PF07155">
    <property type="entry name" value="ECF-ribofla_trS"/>
    <property type="match status" value="1"/>
</dbReference>